<protein>
    <recommendedName>
        <fullName evidence="1">Reverse transcriptase Ty1/copia-type domain-containing protein</fullName>
    </recommendedName>
</protein>
<name>A0AA88XHK2_9ASTE</name>
<dbReference type="PANTHER" id="PTHR11439:SF461">
    <property type="entry name" value="OS10G0432200 PROTEIN"/>
    <property type="match status" value="1"/>
</dbReference>
<organism evidence="2 3">
    <name type="scientific">Escallonia herrerae</name>
    <dbReference type="NCBI Taxonomy" id="1293975"/>
    <lineage>
        <taxon>Eukaryota</taxon>
        <taxon>Viridiplantae</taxon>
        <taxon>Streptophyta</taxon>
        <taxon>Embryophyta</taxon>
        <taxon>Tracheophyta</taxon>
        <taxon>Spermatophyta</taxon>
        <taxon>Magnoliopsida</taxon>
        <taxon>eudicotyledons</taxon>
        <taxon>Gunneridae</taxon>
        <taxon>Pentapetalae</taxon>
        <taxon>asterids</taxon>
        <taxon>campanulids</taxon>
        <taxon>Escalloniales</taxon>
        <taxon>Escalloniaceae</taxon>
        <taxon>Escallonia</taxon>
    </lineage>
</organism>
<dbReference type="PANTHER" id="PTHR11439">
    <property type="entry name" value="GAG-POL-RELATED RETROTRANSPOSON"/>
    <property type="match status" value="1"/>
</dbReference>
<accession>A0AA88XHK2</accession>
<dbReference type="InterPro" id="IPR013103">
    <property type="entry name" value="RVT_2"/>
</dbReference>
<dbReference type="SUPFAM" id="SSF56672">
    <property type="entry name" value="DNA/RNA polymerases"/>
    <property type="match status" value="1"/>
</dbReference>
<gene>
    <name evidence="2" type="ORF">RJ639_027430</name>
</gene>
<evidence type="ECO:0000313" key="2">
    <source>
        <dbReference type="EMBL" id="KAK3038945.1"/>
    </source>
</evidence>
<proteinExistence type="predicted"/>
<evidence type="ECO:0000313" key="3">
    <source>
        <dbReference type="Proteomes" id="UP001188597"/>
    </source>
</evidence>
<evidence type="ECO:0000259" key="1">
    <source>
        <dbReference type="Pfam" id="PF07727"/>
    </source>
</evidence>
<feature type="domain" description="Reverse transcriptase Ty1/copia-type" evidence="1">
    <location>
        <begin position="13"/>
        <end position="251"/>
    </location>
</feature>
<dbReference type="InterPro" id="IPR043502">
    <property type="entry name" value="DNA/RNA_pol_sf"/>
</dbReference>
<reference evidence="2" key="1">
    <citation type="submission" date="2022-12" db="EMBL/GenBank/DDBJ databases">
        <title>Draft genome assemblies for two species of Escallonia (Escalloniales).</title>
        <authorList>
            <person name="Chanderbali A."/>
            <person name="Dervinis C."/>
            <person name="Anghel I."/>
            <person name="Soltis D."/>
            <person name="Soltis P."/>
            <person name="Zapata F."/>
        </authorList>
    </citation>
    <scope>NUCLEOTIDE SEQUENCE</scope>
    <source>
        <strain evidence="2">UCBG64.0493</strain>
        <tissue evidence="2">Leaf</tissue>
    </source>
</reference>
<dbReference type="Pfam" id="PF07727">
    <property type="entry name" value="RVT_2"/>
    <property type="match status" value="1"/>
</dbReference>
<keyword evidence="3" id="KW-1185">Reference proteome</keyword>
<sequence length="450" mass="50707">MHDELQALAKTHTWDLGYLLPRKIAVLCKWVYKIKTRSNGSIELHKAHLVAKGFTHEYGINYEEKFAHIALLTFIRSLLTIIVVSKWPLFEMDVKNAFLNGDLIKKVMQPPPGYSPPPNKFFCLHRALHGLKQAPRAWFAKFNSTLQQFGFASSAYDSVLFIQKFAQGIILVLLYVDDMIITGSDLDGISTLKQDLNHHFEMKDLGTLSYFLGLEVSTASNGYYLSQAKYASNLLSHAGLTDSKTASTPLETNVRFTPLDGTPLRDPTLYRTLVGSLVYLTITCPNIAYVVHLLYAYSDAAWAGDLIDRHSNGFCFFLSTSLISWRSKKQTLTARSSTEAEYHALANTIKELSWLLWMLEDMVVTHSTATSLYCDNGSAFEIAHNYAFHKCTKNIEIDCHFVLQHVVRGVVCLHSVTSLNQTADIFTKSHPSGRLQELVSKLQWVRSLPS</sequence>
<dbReference type="CDD" id="cd09272">
    <property type="entry name" value="RNase_HI_RT_Ty1"/>
    <property type="match status" value="1"/>
</dbReference>
<dbReference type="EMBL" id="JAVXUP010000086">
    <property type="protein sequence ID" value="KAK3038945.1"/>
    <property type="molecule type" value="Genomic_DNA"/>
</dbReference>
<dbReference type="AlphaFoldDB" id="A0AA88XHK2"/>
<comment type="caution">
    <text evidence="2">The sequence shown here is derived from an EMBL/GenBank/DDBJ whole genome shotgun (WGS) entry which is preliminary data.</text>
</comment>
<dbReference type="Proteomes" id="UP001188597">
    <property type="component" value="Unassembled WGS sequence"/>
</dbReference>